<reference evidence="16" key="1">
    <citation type="journal article" date="2017" name="Nature">
        <title>The genome of Chenopodium quinoa.</title>
        <authorList>
            <person name="Jarvis D.E."/>
            <person name="Ho Y.S."/>
            <person name="Lightfoot D.J."/>
            <person name="Schmoeckel S.M."/>
            <person name="Li B."/>
            <person name="Borm T.J.A."/>
            <person name="Ohyanagi H."/>
            <person name="Mineta K."/>
            <person name="Michell C.T."/>
            <person name="Saber N."/>
            <person name="Kharbatia N.M."/>
            <person name="Rupper R.R."/>
            <person name="Sharp A.R."/>
            <person name="Dally N."/>
            <person name="Boughton B.A."/>
            <person name="Woo Y.H."/>
            <person name="Gao G."/>
            <person name="Schijlen E.G.W.M."/>
            <person name="Guo X."/>
            <person name="Momin A.A."/>
            <person name="Negrao S."/>
            <person name="Al-Babili S."/>
            <person name="Gehring C."/>
            <person name="Roessner U."/>
            <person name="Jung C."/>
            <person name="Murphy K."/>
            <person name="Arold S.T."/>
            <person name="Gojobori T."/>
            <person name="van der Linden C.G."/>
            <person name="van Loo E.N."/>
            <person name="Jellen E.N."/>
            <person name="Maughan P.J."/>
            <person name="Tester M."/>
        </authorList>
    </citation>
    <scope>NUCLEOTIDE SEQUENCE [LARGE SCALE GENOMIC DNA]</scope>
    <source>
        <strain evidence="16">cv. PI 614886</strain>
    </source>
</reference>
<dbReference type="InterPro" id="IPR051348">
    <property type="entry name" value="U-box_ubiquitin_ligases"/>
</dbReference>
<dbReference type="PROSITE" id="PS00107">
    <property type="entry name" value="PROTEIN_KINASE_ATP"/>
    <property type="match status" value="1"/>
</dbReference>
<dbReference type="InterPro" id="IPR013083">
    <property type="entry name" value="Znf_RING/FYVE/PHD"/>
</dbReference>
<feature type="region of interest" description="Disordered" evidence="13">
    <location>
        <begin position="354"/>
        <end position="410"/>
    </location>
</feature>
<dbReference type="Gene3D" id="1.10.510.10">
    <property type="entry name" value="Transferase(Phosphotransferase) domain 1"/>
    <property type="match status" value="1"/>
</dbReference>
<dbReference type="SMART" id="SM00220">
    <property type="entry name" value="S_TKc"/>
    <property type="match status" value="1"/>
</dbReference>
<comment type="catalytic activity">
    <reaction evidence="1">
        <text>S-ubiquitinyl-[E2 ubiquitin-conjugating enzyme]-L-cysteine + [acceptor protein]-L-lysine = [E2 ubiquitin-conjugating enzyme]-L-cysteine + N(6)-ubiquitinyl-[acceptor protein]-L-lysine.</text>
        <dbReference type="EC" id="2.3.2.27"/>
    </reaction>
</comment>
<protein>
    <recommendedName>
        <fullName evidence="4">RING-type E3 ubiquitin transferase</fullName>
        <ecNumber evidence="4">2.3.2.27</ecNumber>
    </recommendedName>
</protein>
<keyword evidence="9" id="KW-0833">Ubl conjugation pathway</keyword>
<dbReference type="InterPro" id="IPR011009">
    <property type="entry name" value="Kinase-like_dom_sf"/>
</dbReference>
<dbReference type="AlphaFoldDB" id="A0A803MKS8"/>
<feature type="compositionally biased region" description="Low complexity" evidence="13">
    <location>
        <begin position="263"/>
        <end position="289"/>
    </location>
</feature>
<dbReference type="PANTHER" id="PTHR45647:SF15">
    <property type="entry name" value="U-BOX DOMAIN-CONTAINING PROTEIN 35"/>
    <property type="match status" value="1"/>
</dbReference>
<dbReference type="SUPFAM" id="SSF56112">
    <property type="entry name" value="Protein kinase-like (PK-like)"/>
    <property type="match status" value="1"/>
</dbReference>
<dbReference type="EnsemblPlants" id="AUR62031419-RA">
    <property type="protein sequence ID" value="AUR62031419-RA:cds"/>
    <property type="gene ID" value="AUR62031419"/>
</dbReference>
<evidence type="ECO:0000256" key="10">
    <source>
        <dbReference type="ARBA" id="ARBA00022840"/>
    </source>
</evidence>
<dbReference type="SMART" id="SM00504">
    <property type="entry name" value="Ubox"/>
    <property type="match status" value="1"/>
</dbReference>
<dbReference type="UniPathway" id="UPA00143"/>
<dbReference type="CDD" id="cd16655">
    <property type="entry name" value="RING-Ubox_WDSUB1-like"/>
    <property type="match status" value="1"/>
</dbReference>
<dbReference type="Pfam" id="PF07714">
    <property type="entry name" value="PK_Tyr_Ser-Thr"/>
    <property type="match status" value="1"/>
</dbReference>
<evidence type="ECO:0000256" key="6">
    <source>
        <dbReference type="ARBA" id="ARBA00022679"/>
    </source>
</evidence>
<evidence type="ECO:0000256" key="5">
    <source>
        <dbReference type="ARBA" id="ARBA00022527"/>
    </source>
</evidence>
<feature type="compositionally biased region" description="Polar residues" evidence="13">
    <location>
        <begin position="391"/>
        <end position="410"/>
    </location>
</feature>
<dbReference type="Gene3D" id="3.30.200.20">
    <property type="entry name" value="Phosphorylase Kinase, domain 1"/>
    <property type="match status" value="1"/>
</dbReference>
<evidence type="ECO:0000313" key="17">
    <source>
        <dbReference type="Proteomes" id="UP000596660"/>
    </source>
</evidence>
<dbReference type="EC" id="2.3.2.27" evidence="4"/>
<dbReference type="InterPro" id="IPR008271">
    <property type="entry name" value="Ser/Thr_kinase_AS"/>
</dbReference>
<dbReference type="OMA" id="HEVANMD"/>
<dbReference type="GO" id="GO:0016567">
    <property type="term" value="P:protein ubiquitination"/>
    <property type="evidence" value="ECO:0007669"/>
    <property type="project" value="UniProtKB-UniPathway"/>
</dbReference>
<name>A0A803MKS8_CHEQI</name>
<keyword evidence="7 11" id="KW-0547">Nucleotide-binding</keyword>
<evidence type="ECO:0000256" key="13">
    <source>
        <dbReference type="SAM" id="MobiDB-lite"/>
    </source>
</evidence>
<feature type="region of interest" description="Disordered" evidence="13">
    <location>
        <begin position="263"/>
        <end position="335"/>
    </location>
</feature>
<accession>A0A803MKS8</accession>
<sequence>MDFSSQLVGYCHFDKDAVGCTGTRLPLPMPRLLAQAPRMADLAEQPRASLRPRHNPLTCPEVRESFAAYCQEMAERKAADQEQLLVAVALTGSRKSKYILKWALDKFLPEGDVTFKLIYVYPKITLVPTPMGTWLPVSQVREEVVNGYRQEIEWKKQRKILPYHKILKAQKVKSEIVVLESDDIAMALSLEITRKAIRHLVIGVTSTSIFSMKNLTLIRGDDLSQVISENVPGFCSVYVIGDGKLQQIRPADSEQNVIHMDETSNLSSTSTSNLSGTSTDSSSSSSSLTIGRLLKSRPSSPRYGSFASGPPASESSTSVSQPKQHEYLPRNAAGPKVLARETTELKHYFFKDTNSNVGNASIQSHSSSSGDSGSWASDRTSPGSSFAGIQPNAQSPTGTPSPRSFLYTPSTGSFVGNSPAVSYAETPPTGFYKGTPPMVSPVGTPYAGTPLALSRPGTPPGGAYVDTHAVPYAGTPPTGSYAGTPLALSRPGTPPGRSYVDTHPVPCAGTLSSVSFSGISSGSEQSASPNQMSELEKLRIELRHIQKMYELTQNSSIDERFQFPLDQLQEMSKERLEEALKLKEEKCKEVASIEKNKTKAAQFATIDTGVKAERNKLKNRSDSKAAQEEESKNRLKELFASPAVQYQKFTWEEIVEATSSLSEEFKIGAGAFGIVYKCKLHHTTVAVKVLHSKDSVTNKQFVQELEILSTIRHPHLLLLLGAVPEESSLVYEYMDYGSLDDVLFHKNGKPPLPWYERFRICYEVAGALAFLHSTKPRPIIHRDLKPANILLDHNLVSKIGDAGLGTMINVEPSDMSLKTIYKETSPVGTLCYIDPEYQRTGRVSTKSDIYALGVVILQILTAKPAVGISYLVEDAIDEDNLIEILDPEAGEWPEKETLELALLGLQCSELRGRDRPDLREKVLPALEKMNEVADSARDLASNAQTATPVHFICPILKDVMEDPYVAADGYTYDRRAIEQWLTENDTSPSTNHPLPHKFIMPNTALLEAIKQWKSKNTR</sequence>
<keyword evidence="17" id="KW-1185">Reference proteome</keyword>
<dbReference type="CDD" id="cd01989">
    <property type="entry name" value="USP_STK_Ubox_N"/>
    <property type="match status" value="1"/>
</dbReference>
<dbReference type="GO" id="GO:0061630">
    <property type="term" value="F:ubiquitin protein ligase activity"/>
    <property type="evidence" value="ECO:0007669"/>
    <property type="project" value="UniProtKB-EC"/>
</dbReference>
<dbReference type="PROSITE" id="PS50011">
    <property type="entry name" value="PROTEIN_KINASE_DOM"/>
    <property type="match status" value="1"/>
</dbReference>
<keyword evidence="8" id="KW-0418">Kinase</keyword>
<dbReference type="PROSITE" id="PS51698">
    <property type="entry name" value="U_BOX"/>
    <property type="match status" value="1"/>
</dbReference>
<feature type="domain" description="Protein kinase" evidence="14">
    <location>
        <begin position="661"/>
        <end position="926"/>
    </location>
</feature>
<dbReference type="Gramene" id="AUR62031419-RA">
    <property type="protein sequence ID" value="AUR62031419-RA:cds"/>
    <property type="gene ID" value="AUR62031419"/>
</dbReference>
<dbReference type="Proteomes" id="UP000596660">
    <property type="component" value="Unplaced"/>
</dbReference>
<feature type="binding site" evidence="11">
    <location>
        <position position="688"/>
    </location>
    <ligand>
        <name>ATP</name>
        <dbReference type="ChEBI" id="CHEBI:30616"/>
    </ligand>
</feature>
<organism evidence="16 17">
    <name type="scientific">Chenopodium quinoa</name>
    <name type="common">Quinoa</name>
    <dbReference type="NCBI Taxonomy" id="63459"/>
    <lineage>
        <taxon>Eukaryota</taxon>
        <taxon>Viridiplantae</taxon>
        <taxon>Streptophyta</taxon>
        <taxon>Embryophyta</taxon>
        <taxon>Tracheophyta</taxon>
        <taxon>Spermatophyta</taxon>
        <taxon>Magnoliopsida</taxon>
        <taxon>eudicotyledons</taxon>
        <taxon>Gunneridae</taxon>
        <taxon>Pentapetalae</taxon>
        <taxon>Caryophyllales</taxon>
        <taxon>Chenopodiaceae</taxon>
        <taxon>Chenopodioideae</taxon>
        <taxon>Atripliceae</taxon>
        <taxon>Chenopodium</taxon>
    </lineage>
</organism>
<evidence type="ECO:0000256" key="3">
    <source>
        <dbReference type="ARBA" id="ARBA00004906"/>
    </source>
</evidence>
<keyword evidence="10 11" id="KW-0067">ATP-binding</keyword>
<feature type="domain" description="U-box" evidence="15">
    <location>
        <begin position="946"/>
        <end position="1018"/>
    </location>
</feature>
<evidence type="ECO:0000313" key="16">
    <source>
        <dbReference type="EnsemblPlants" id="AUR62031419-RA:cds"/>
    </source>
</evidence>
<dbReference type="SUPFAM" id="SSF57850">
    <property type="entry name" value="RING/U-box"/>
    <property type="match status" value="1"/>
</dbReference>
<keyword evidence="12" id="KW-0175">Coiled coil</keyword>
<feature type="compositionally biased region" description="Polar residues" evidence="13">
    <location>
        <begin position="313"/>
        <end position="322"/>
    </location>
</feature>
<feature type="coiled-coil region" evidence="12">
    <location>
        <begin position="535"/>
        <end position="596"/>
    </location>
</feature>
<dbReference type="Pfam" id="PF04564">
    <property type="entry name" value="U-box"/>
    <property type="match status" value="1"/>
</dbReference>
<evidence type="ECO:0000256" key="2">
    <source>
        <dbReference type="ARBA" id="ARBA00003861"/>
    </source>
</evidence>
<dbReference type="InterPro" id="IPR003613">
    <property type="entry name" value="Ubox_domain"/>
</dbReference>
<evidence type="ECO:0000259" key="15">
    <source>
        <dbReference type="PROSITE" id="PS51698"/>
    </source>
</evidence>
<evidence type="ECO:0000256" key="11">
    <source>
        <dbReference type="PROSITE-ProRule" id="PRU10141"/>
    </source>
</evidence>
<evidence type="ECO:0000256" key="12">
    <source>
        <dbReference type="SAM" id="Coils"/>
    </source>
</evidence>
<proteinExistence type="predicted"/>
<dbReference type="InterPro" id="IPR000719">
    <property type="entry name" value="Prot_kinase_dom"/>
</dbReference>
<dbReference type="PANTHER" id="PTHR45647">
    <property type="entry name" value="OS02G0152300 PROTEIN"/>
    <property type="match status" value="1"/>
</dbReference>
<dbReference type="Gene3D" id="3.30.40.10">
    <property type="entry name" value="Zinc/RING finger domain, C3HC4 (zinc finger)"/>
    <property type="match status" value="1"/>
</dbReference>
<evidence type="ECO:0000256" key="7">
    <source>
        <dbReference type="ARBA" id="ARBA00022741"/>
    </source>
</evidence>
<dbReference type="PROSITE" id="PS00108">
    <property type="entry name" value="PROTEIN_KINASE_ST"/>
    <property type="match status" value="1"/>
</dbReference>
<comment type="pathway">
    <text evidence="3">Protein modification; protein ubiquitination.</text>
</comment>
<dbReference type="InterPro" id="IPR017441">
    <property type="entry name" value="Protein_kinase_ATP_BS"/>
</dbReference>
<reference evidence="16" key="2">
    <citation type="submission" date="2021-03" db="UniProtKB">
        <authorList>
            <consortium name="EnsemblPlants"/>
        </authorList>
    </citation>
    <scope>IDENTIFICATION</scope>
</reference>
<evidence type="ECO:0000259" key="14">
    <source>
        <dbReference type="PROSITE" id="PS50011"/>
    </source>
</evidence>
<comment type="function">
    <text evidence="2">Functions as an E3 ubiquitin ligase.</text>
</comment>
<keyword evidence="5" id="KW-0723">Serine/threonine-protein kinase</keyword>
<dbReference type="GO" id="GO:0004672">
    <property type="term" value="F:protein kinase activity"/>
    <property type="evidence" value="ECO:0007669"/>
    <property type="project" value="InterPro"/>
</dbReference>
<evidence type="ECO:0000256" key="8">
    <source>
        <dbReference type="ARBA" id="ARBA00022777"/>
    </source>
</evidence>
<dbReference type="GO" id="GO:0005524">
    <property type="term" value="F:ATP binding"/>
    <property type="evidence" value="ECO:0007669"/>
    <property type="project" value="UniProtKB-UniRule"/>
</dbReference>
<evidence type="ECO:0000256" key="1">
    <source>
        <dbReference type="ARBA" id="ARBA00000900"/>
    </source>
</evidence>
<keyword evidence="6" id="KW-0808">Transferase</keyword>
<evidence type="ECO:0000256" key="9">
    <source>
        <dbReference type="ARBA" id="ARBA00022786"/>
    </source>
</evidence>
<evidence type="ECO:0000256" key="4">
    <source>
        <dbReference type="ARBA" id="ARBA00012483"/>
    </source>
</evidence>
<feature type="compositionally biased region" description="Low complexity" evidence="13">
    <location>
        <begin position="361"/>
        <end position="377"/>
    </location>
</feature>
<dbReference type="InterPro" id="IPR001245">
    <property type="entry name" value="Ser-Thr/Tyr_kinase_cat_dom"/>
</dbReference>